<organism evidence="1 2">
    <name type="scientific">Coniosporium tulheliwenetii</name>
    <dbReference type="NCBI Taxonomy" id="3383036"/>
    <lineage>
        <taxon>Eukaryota</taxon>
        <taxon>Fungi</taxon>
        <taxon>Dikarya</taxon>
        <taxon>Ascomycota</taxon>
        <taxon>Pezizomycotina</taxon>
        <taxon>Dothideomycetes</taxon>
        <taxon>Dothideomycetes incertae sedis</taxon>
        <taxon>Coniosporium</taxon>
    </lineage>
</organism>
<dbReference type="EMBL" id="JAPDRP010000020">
    <property type="protein sequence ID" value="KAJ9638878.1"/>
    <property type="molecule type" value="Genomic_DNA"/>
</dbReference>
<evidence type="ECO:0000313" key="2">
    <source>
        <dbReference type="Proteomes" id="UP001172680"/>
    </source>
</evidence>
<evidence type="ECO:0000313" key="1">
    <source>
        <dbReference type="EMBL" id="KAJ9638878.1"/>
    </source>
</evidence>
<accession>A0ACC2YU55</accession>
<reference evidence="1" key="1">
    <citation type="submission" date="2022-10" db="EMBL/GenBank/DDBJ databases">
        <title>Culturing micro-colonial fungi from biological soil crusts in the Mojave desert and describing Neophaeococcomyces mojavensis, and introducing the new genera and species Taxawa tesnikishii.</title>
        <authorList>
            <person name="Kurbessoian T."/>
            <person name="Stajich J.E."/>
        </authorList>
    </citation>
    <scope>NUCLEOTIDE SEQUENCE</scope>
    <source>
        <strain evidence="1">JES_115</strain>
    </source>
</reference>
<keyword evidence="2" id="KW-1185">Reference proteome</keyword>
<name>A0ACC2YU55_9PEZI</name>
<comment type="caution">
    <text evidence="1">The sequence shown here is derived from an EMBL/GenBank/DDBJ whole genome shotgun (WGS) entry which is preliminary data.</text>
</comment>
<dbReference type="Proteomes" id="UP001172680">
    <property type="component" value="Unassembled WGS sequence"/>
</dbReference>
<protein>
    <submittedName>
        <fullName evidence="1">Uncharacterized protein</fullName>
    </submittedName>
</protein>
<proteinExistence type="predicted"/>
<gene>
    <name evidence="1" type="ORF">H2199_006738</name>
</gene>
<sequence length="290" mass="32323">MWSTSIALAASIITITSAAPLDGQRQPNHLAKRAEPPFKGWDDAPAEERAALQVALQDTYQLASYAQSLWEFYPDILDKYFPPEDLDGVKQVFNNIVPDYLTAATTPGPIIGDFEIVGTDWLAGLGDDDLCARGFEGYARNVEKFSPPTRRWADAHFCPAAFYNYETEIGPAPLLTDLDCSTFDLFGEYRMDRSMESLGSVILHEMMHFNRIGESVFGDNLPEPDNGGAFITDLDRGYGPSNALRIRRDTPDLAKRNADNYNFAALEIYWTGVCEEELKGQNGRFGNPIE</sequence>